<dbReference type="GeneID" id="98310855"/>
<evidence type="ECO:0000256" key="5">
    <source>
        <dbReference type="ARBA" id="ARBA00023136"/>
    </source>
</evidence>
<comment type="subcellular location">
    <subcellularLocation>
        <location evidence="1 10">Cell membrane</location>
        <topology evidence="1 10">Multi-pass membrane protein</topology>
    </subcellularLocation>
</comment>
<comment type="similarity">
    <text evidence="7 10">Belongs to the fluoride channel Fluc/FEX (TC 1.A.43) family.</text>
</comment>
<dbReference type="GO" id="GO:0046872">
    <property type="term" value="F:metal ion binding"/>
    <property type="evidence" value="ECO:0007669"/>
    <property type="project" value="UniProtKB-KW"/>
</dbReference>
<dbReference type="GO" id="GO:0005886">
    <property type="term" value="C:plasma membrane"/>
    <property type="evidence" value="ECO:0007669"/>
    <property type="project" value="UniProtKB-SubCell"/>
</dbReference>
<dbReference type="Pfam" id="PF02537">
    <property type="entry name" value="CRCB"/>
    <property type="match status" value="1"/>
</dbReference>
<dbReference type="PANTHER" id="PTHR28259:SF1">
    <property type="entry name" value="FLUORIDE EXPORT PROTEIN 1-RELATED"/>
    <property type="match status" value="1"/>
</dbReference>
<protein>
    <recommendedName>
        <fullName evidence="10">Fluoride-specific ion channel FluC</fullName>
    </recommendedName>
</protein>
<evidence type="ECO:0000256" key="1">
    <source>
        <dbReference type="ARBA" id="ARBA00004651"/>
    </source>
</evidence>
<keyword evidence="10" id="KW-0915">Sodium</keyword>
<evidence type="ECO:0000256" key="6">
    <source>
        <dbReference type="ARBA" id="ARBA00023303"/>
    </source>
</evidence>
<dbReference type="PANTHER" id="PTHR28259">
    <property type="entry name" value="FLUORIDE EXPORT PROTEIN 1-RELATED"/>
    <property type="match status" value="1"/>
</dbReference>
<dbReference type="GO" id="GO:0140114">
    <property type="term" value="P:cellular detoxification of fluoride"/>
    <property type="evidence" value="ECO:0007669"/>
    <property type="project" value="UniProtKB-UniRule"/>
</dbReference>
<evidence type="ECO:0000256" key="9">
    <source>
        <dbReference type="ARBA" id="ARBA00049940"/>
    </source>
</evidence>
<feature type="binding site" evidence="10">
    <location>
        <position position="70"/>
    </location>
    <ligand>
        <name>Na(+)</name>
        <dbReference type="ChEBI" id="CHEBI:29101"/>
        <note>structural</note>
    </ligand>
</feature>
<keyword evidence="10" id="KW-0406">Ion transport</keyword>
<keyword evidence="6 10" id="KW-0407">Ion channel</keyword>
<keyword evidence="5 10" id="KW-0472">Membrane</keyword>
<accession>A0A0R1MH49</accession>
<comment type="activity regulation">
    <text evidence="10">Na(+) is not transported, but it plays an essential structural role and its presence is essential for fluoride channel function.</text>
</comment>
<keyword evidence="4 10" id="KW-1133">Transmembrane helix</keyword>
<dbReference type="EMBL" id="AZDX01000006">
    <property type="protein sequence ID" value="KRL07453.1"/>
    <property type="molecule type" value="Genomic_DNA"/>
</dbReference>
<evidence type="ECO:0000256" key="2">
    <source>
        <dbReference type="ARBA" id="ARBA00022475"/>
    </source>
</evidence>
<dbReference type="RefSeq" id="WP_057869095.1">
    <property type="nucleotide sequence ID" value="NZ_AZDX01000006.1"/>
</dbReference>
<evidence type="ECO:0000256" key="10">
    <source>
        <dbReference type="HAMAP-Rule" id="MF_00454"/>
    </source>
</evidence>
<dbReference type="GO" id="GO:0062054">
    <property type="term" value="F:fluoride channel activity"/>
    <property type="evidence" value="ECO:0007669"/>
    <property type="project" value="UniProtKB-UniRule"/>
</dbReference>
<dbReference type="AlphaFoldDB" id="A0A0R1MH49"/>
<evidence type="ECO:0000256" key="3">
    <source>
        <dbReference type="ARBA" id="ARBA00022692"/>
    </source>
</evidence>
<feature type="transmembrane region" description="Helical" evidence="10">
    <location>
        <begin position="6"/>
        <end position="26"/>
    </location>
</feature>
<dbReference type="InterPro" id="IPR003691">
    <property type="entry name" value="FluC"/>
</dbReference>
<comment type="function">
    <text evidence="9 10">Fluoride-specific ion channel. Important for reducing fluoride concentration in the cell, thus reducing its toxicity.</text>
</comment>
<dbReference type="STRING" id="1423759.FC92_GL001842"/>
<feature type="transmembrane region" description="Helical" evidence="10">
    <location>
        <begin position="57"/>
        <end position="80"/>
    </location>
</feature>
<dbReference type="OrthoDB" id="9799631at2"/>
<dbReference type="Proteomes" id="UP000051448">
    <property type="component" value="Unassembled WGS sequence"/>
</dbReference>
<reference evidence="11 12" key="1">
    <citation type="journal article" date="2015" name="Genome Announc.">
        <title>Expanding the biotechnology potential of lactobacilli through comparative genomics of 213 strains and associated genera.</title>
        <authorList>
            <person name="Sun Z."/>
            <person name="Harris H.M."/>
            <person name="McCann A."/>
            <person name="Guo C."/>
            <person name="Argimon S."/>
            <person name="Zhang W."/>
            <person name="Yang X."/>
            <person name="Jeffery I.B."/>
            <person name="Cooney J.C."/>
            <person name="Kagawa T.F."/>
            <person name="Liu W."/>
            <person name="Song Y."/>
            <person name="Salvetti E."/>
            <person name="Wrobel A."/>
            <person name="Rasinkangas P."/>
            <person name="Parkhill J."/>
            <person name="Rea M.C."/>
            <person name="O'Sullivan O."/>
            <person name="Ritari J."/>
            <person name="Douillard F.P."/>
            <person name="Paul Ross R."/>
            <person name="Yang R."/>
            <person name="Briner A.E."/>
            <person name="Felis G.E."/>
            <person name="de Vos W.M."/>
            <person name="Barrangou R."/>
            <person name="Klaenhammer T.R."/>
            <person name="Caufield P.W."/>
            <person name="Cui Y."/>
            <person name="Zhang H."/>
            <person name="O'Toole P.W."/>
        </authorList>
    </citation>
    <scope>NUCLEOTIDE SEQUENCE [LARGE SCALE GENOMIC DNA]</scope>
    <source>
        <strain evidence="11 12">DSM 19519</strain>
    </source>
</reference>
<sequence length="129" mass="14369">MNFKNIISVAFFGFIGGILRYLLGVWFDFNGTIIVNILGCFLLAFLTYFLLESETPASWITLGLGTGLIGSFTTFSSFCLDTVKITEIHAHTYLLIYLIISVVGGYLSTFFGMKLGRLSGRNIKRGNRM</sequence>
<comment type="caution">
    <text evidence="11">The sequence shown here is derived from an EMBL/GenBank/DDBJ whole genome shotgun (WGS) entry which is preliminary data.</text>
</comment>
<organism evidence="11 12">
    <name type="scientific">Liquorilactobacillus hordei DSM 19519</name>
    <dbReference type="NCBI Taxonomy" id="1423759"/>
    <lineage>
        <taxon>Bacteria</taxon>
        <taxon>Bacillati</taxon>
        <taxon>Bacillota</taxon>
        <taxon>Bacilli</taxon>
        <taxon>Lactobacillales</taxon>
        <taxon>Lactobacillaceae</taxon>
        <taxon>Liquorilactobacillus</taxon>
    </lineage>
</organism>
<evidence type="ECO:0000256" key="7">
    <source>
        <dbReference type="ARBA" id="ARBA00035120"/>
    </source>
</evidence>
<feature type="transmembrane region" description="Helical" evidence="10">
    <location>
        <begin position="92"/>
        <end position="113"/>
    </location>
</feature>
<keyword evidence="3 10" id="KW-0812">Transmembrane</keyword>
<evidence type="ECO:0000313" key="11">
    <source>
        <dbReference type="EMBL" id="KRL07453.1"/>
    </source>
</evidence>
<feature type="binding site" evidence="10">
    <location>
        <position position="73"/>
    </location>
    <ligand>
        <name>Na(+)</name>
        <dbReference type="ChEBI" id="CHEBI:29101"/>
        <note>structural</note>
    </ligand>
</feature>
<dbReference type="HAMAP" id="MF_00454">
    <property type="entry name" value="FluC"/>
    <property type="match status" value="1"/>
</dbReference>
<proteinExistence type="inferred from homology"/>
<feature type="transmembrane region" description="Helical" evidence="10">
    <location>
        <begin position="33"/>
        <end position="51"/>
    </location>
</feature>
<gene>
    <name evidence="10" type="primary">fluC</name>
    <name evidence="10" type="synonym">crcB</name>
    <name evidence="11" type="ORF">FC92_GL001842</name>
</gene>
<keyword evidence="10" id="KW-0479">Metal-binding</keyword>
<keyword evidence="12" id="KW-1185">Reference proteome</keyword>
<evidence type="ECO:0000313" key="12">
    <source>
        <dbReference type="Proteomes" id="UP000051448"/>
    </source>
</evidence>
<keyword evidence="10" id="KW-0813">Transport</keyword>
<dbReference type="PATRIC" id="fig|1423759.3.peg.1925"/>
<keyword evidence="2 10" id="KW-1003">Cell membrane</keyword>
<evidence type="ECO:0000256" key="4">
    <source>
        <dbReference type="ARBA" id="ARBA00022989"/>
    </source>
</evidence>
<name>A0A0R1MH49_9LACO</name>
<comment type="catalytic activity">
    <reaction evidence="8">
        <text>fluoride(in) = fluoride(out)</text>
        <dbReference type="Rhea" id="RHEA:76159"/>
        <dbReference type="ChEBI" id="CHEBI:17051"/>
    </reaction>
    <physiologicalReaction direction="left-to-right" evidence="8">
        <dbReference type="Rhea" id="RHEA:76160"/>
    </physiologicalReaction>
</comment>
<evidence type="ECO:0000256" key="8">
    <source>
        <dbReference type="ARBA" id="ARBA00035585"/>
    </source>
</evidence>